<dbReference type="InterPro" id="IPR004883">
    <property type="entry name" value="LOB"/>
</dbReference>
<dbReference type="GO" id="GO:0005634">
    <property type="term" value="C:nucleus"/>
    <property type="evidence" value="ECO:0007669"/>
    <property type="project" value="TreeGrafter"/>
</dbReference>
<evidence type="ECO:0000256" key="11">
    <source>
        <dbReference type="ARBA" id="ARBA00023136"/>
    </source>
</evidence>
<proteinExistence type="inferred from homology"/>
<evidence type="ECO:0000256" key="2">
    <source>
        <dbReference type="ARBA" id="ARBA00004409"/>
    </source>
</evidence>
<dbReference type="Gene3D" id="1.20.5.110">
    <property type="match status" value="1"/>
</dbReference>
<accession>J9QGM7</accession>
<evidence type="ECO:0000259" key="14">
    <source>
        <dbReference type="PROSITE" id="PS50192"/>
    </source>
</evidence>
<evidence type="ECO:0000256" key="4">
    <source>
        <dbReference type="ARBA" id="ARBA00022448"/>
    </source>
</evidence>
<feature type="domain" description="LOB" evidence="15">
    <location>
        <begin position="6"/>
        <end position="108"/>
    </location>
</feature>
<keyword evidence="8" id="KW-1133">Transmembrane helix</keyword>
<organism evidence="16">
    <name type="scientific">Eragrostis tef</name>
    <name type="common">Teff</name>
    <name type="synonym">Poa tef</name>
    <dbReference type="NCBI Taxonomy" id="110835"/>
    <lineage>
        <taxon>Eukaryota</taxon>
        <taxon>Viridiplantae</taxon>
        <taxon>Streptophyta</taxon>
        <taxon>Embryophyta</taxon>
        <taxon>Tracheophyta</taxon>
        <taxon>Spermatophyta</taxon>
        <taxon>Magnoliopsida</taxon>
        <taxon>Liliopsida</taxon>
        <taxon>Poales</taxon>
        <taxon>Poaceae</taxon>
        <taxon>PACMAD clade</taxon>
        <taxon>Chloridoideae</taxon>
        <taxon>Eragrostideae</taxon>
        <taxon>Eragrostidinae</taxon>
        <taxon>Eragrostis</taxon>
    </lineage>
</organism>
<keyword evidence="11" id="KW-0472">Membrane</keyword>
<dbReference type="PROSITE" id="PS50192">
    <property type="entry name" value="T_SNARE"/>
    <property type="match status" value="1"/>
</dbReference>
<evidence type="ECO:0000256" key="13">
    <source>
        <dbReference type="ARBA" id="ARBA00060029"/>
    </source>
</evidence>
<dbReference type="GO" id="GO:0005789">
    <property type="term" value="C:endoplasmic reticulum membrane"/>
    <property type="evidence" value="ECO:0007669"/>
    <property type="project" value="UniProtKB-SubCell"/>
</dbReference>
<dbReference type="PANTHER" id="PTHR31529:SF67">
    <property type="entry name" value="OS08G0563400 PROTEIN"/>
    <property type="match status" value="1"/>
</dbReference>
<dbReference type="GO" id="GO:0000139">
    <property type="term" value="C:Golgi membrane"/>
    <property type="evidence" value="ECO:0007669"/>
    <property type="project" value="UniProtKB-SubCell"/>
</dbReference>
<dbReference type="InterPro" id="IPR000727">
    <property type="entry name" value="T_SNARE_dom"/>
</dbReference>
<dbReference type="SMART" id="SM00397">
    <property type="entry name" value="t_SNARE"/>
    <property type="match status" value="1"/>
</dbReference>
<evidence type="ECO:0000313" key="16">
    <source>
        <dbReference type="EMBL" id="AFP44688.1"/>
    </source>
</evidence>
<evidence type="ECO:0000256" key="1">
    <source>
        <dbReference type="ARBA" id="ARBA00004163"/>
    </source>
</evidence>
<evidence type="ECO:0000256" key="10">
    <source>
        <dbReference type="ARBA" id="ARBA00023054"/>
    </source>
</evidence>
<dbReference type="AlphaFoldDB" id="J9QGM7"/>
<dbReference type="FunFam" id="1.20.5.110:FF:000033">
    <property type="entry name" value="bet1-like SNARE 1-1"/>
    <property type="match status" value="1"/>
</dbReference>
<reference evidence="16" key="1">
    <citation type="journal article" date="2012" name="Genetics">
        <title>High-throughput discovery of mutations in tef semi-dwarfing genes by next-generation sequencing analysis.</title>
        <authorList>
            <person name="Zhu Q."/>
            <person name="Smith S.M."/>
            <person name="Ayele M."/>
            <person name="Yang L."/>
            <person name="Jogi A."/>
            <person name="Chaluvadi S.R."/>
            <person name="Bennetzen J.L."/>
        </authorList>
    </citation>
    <scope>NUCLEOTIDE SEQUENCE</scope>
</reference>
<dbReference type="GO" id="GO:0015031">
    <property type="term" value="P:protein transport"/>
    <property type="evidence" value="ECO:0007669"/>
    <property type="project" value="UniProtKB-KW"/>
</dbReference>
<keyword evidence="9" id="KW-0333">Golgi apparatus</keyword>
<evidence type="ECO:0000256" key="8">
    <source>
        <dbReference type="ARBA" id="ARBA00022989"/>
    </source>
</evidence>
<dbReference type="InterPro" id="IPR039899">
    <property type="entry name" value="BET1_SNARE"/>
</dbReference>
<dbReference type="PANTHER" id="PTHR31529">
    <property type="entry name" value="LOB DOMAIN CONTAINING PROTEIN"/>
    <property type="match status" value="1"/>
</dbReference>
<sequence length="305" mass="33807">MTGFGSPCGACKFLRRKCVKGCVFAPYFCHEQGAAHFAAIHKVFGASNASKLLMHLPISDRCEAAVTMSYEAQARLQDPIYGCVAHIFSLQQQVVRLQAQLESLKAQTTQGYGDGSLIPIPQNGNCERLTPSMQDGQFFVHPTMPSNNSSVKEEDQLYLANDCFTSDSTQYSEGYEQDLCMPDYSSSNPSCTAQRSGYHGMDDLQDFRSHRAALFDGIEEGGIRAPAYSSREIHEHENDQAMDSLHDRVSVLKRLTGDIHEEVENHNRMLDRMGNDMDASRGFLSGTVDKFKMLSTMSSALVDDS</sequence>
<evidence type="ECO:0000256" key="7">
    <source>
        <dbReference type="ARBA" id="ARBA00022927"/>
    </source>
</evidence>
<dbReference type="EMBL" id="JN672670">
    <property type="protein sequence ID" value="AFP44688.1"/>
    <property type="molecule type" value="Genomic_DNA"/>
</dbReference>
<dbReference type="GO" id="GO:0009755">
    <property type="term" value="P:hormone-mediated signaling pathway"/>
    <property type="evidence" value="ECO:0007669"/>
    <property type="project" value="TreeGrafter"/>
</dbReference>
<comment type="subcellular location">
    <subcellularLocation>
        <location evidence="1">Endoplasmic reticulum membrane</location>
        <topology evidence="1">Single-pass type IV membrane protein</topology>
    </subcellularLocation>
    <subcellularLocation>
        <location evidence="2">Golgi apparatus membrane</location>
        <topology evidence="2">Single-pass type IV membrane protein</topology>
    </subcellularLocation>
</comment>
<dbReference type="GO" id="GO:0045893">
    <property type="term" value="P:positive regulation of DNA-templated transcription"/>
    <property type="evidence" value="ECO:0007669"/>
    <property type="project" value="TreeGrafter"/>
</dbReference>
<keyword evidence="4" id="KW-0813">Transport</keyword>
<feature type="domain" description="T-SNARE coiled-coil homology" evidence="14">
    <location>
        <begin position="232"/>
        <end position="294"/>
    </location>
</feature>
<dbReference type="Pfam" id="PF03195">
    <property type="entry name" value="LOB"/>
    <property type="match status" value="1"/>
</dbReference>
<name>J9QGM7_ERATE</name>
<keyword evidence="5" id="KW-0812">Transmembrane</keyword>
<evidence type="ECO:0000256" key="9">
    <source>
        <dbReference type="ARBA" id="ARBA00023034"/>
    </source>
</evidence>
<dbReference type="SUPFAM" id="SSF58038">
    <property type="entry name" value="SNARE fusion complex"/>
    <property type="match status" value="1"/>
</dbReference>
<evidence type="ECO:0000256" key="12">
    <source>
        <dbReference type="ARBA" id="ARBA00037962"/>
    </source>
</evidence>
<dbReference type="PROSITE" id="PS50891">
    <property type="entry name" value="LOB"/>
    <property type="match status" value="1"/>
</dbReference>
<protein>
    <recommendedName>
        <fullName evidence="17">LOB domain-containing protein</fullName>
    </recommendedName>
</protein>
<evidence type="ECO:0000256" key="5">
    <source>
        <dbReference type="ARBA" id="ARBA00022692"/>
    </source>
</evidence>
<keyword evidence="10" id="KW-0175">Coiled coil</keyword>
<evidence type="ECO:0000259" key="15">
    <source>
        <dbReference type="PROSITE" id="PS50891"/>
    </source>
</evidence>
<evidence type="ECO:0000256" key="3">
    <source>
        <dbReference type="ARBA" id="ARBA00005474"/>
    </source>
</evidence>
<comment type="similarity">
    <text evidence="3">Belongs to the LOB domain-containing protein family.</text>
</comment>
<evidence type="ECO:0000256" key="6">
    <source>
        <dbReference type="ARBA" id="ARBA00022824"/>
    </source>
</evidence>
<evidence type="ECO:0008006" key="17">
    <source>
        <dbReference type="Google" id="ProtNLM"/>
    </source>
</evidence>
<comment type="similarity">
    <text evidence="12">Belongs to the BET1 family.</text>
</comment>
<comment type="function">
    <text evidence="13">Required for vesicular transport from the ER to the Golgi complex. Functions as a SNARE associated with ER-derived vesicles.</text>
</comment>
<keyword evidence="6" id="KW-0256">Endoplasmic reticulum</keyword>
<dbReference type="CDD" id="cd15853">
    <property type="entry name" value="SNARE_Bet1"/>
    <property type="match status" value="1"/>
</dbReference>
<keyword evidence="7" id="KW-0653">Protein transport</keyword>